<comment type="caution">
    <text evidence="6">The sequence shown here is derived from an EMBL/GenBank/DDBJ whole genome shotgun (WGS) entry which is preliminary data.</text>
</comment>
<dbReference type="PRINTS" id="PR00455">
    <property type="entry name" value="HTHTETR"/>
</dbReference>
<dbReference type="SUPFAM" id="SSF48498">
    <property type="entry name" value="Tetracyclin repressor-like, C-terminal domain"/>
    <property type="match status" value="1"/>
</dbReference>
<dbReference type="InterPro" id="IPR011075">
    <property type="entry name" value="TetR_C"/>
</dbReference>
<dbReference type="STRING" id="493475.GARC_1946"/>
<accession>K6YQL6</accession>
<feature type="domain" description="HTH tetR-type" evidence="5">
    <location>
        <begin position="2"/>
        <end position="62"/>
    </location>
</feature>
<dbReference type="SUPFAM" id="SSF46689">
    <property type="entry name" value="Homeodomain-like"/>
    <property type="match status" value="1"/>
</dbReference>
<dbReference type="GO" id="GO:0003677">
    <property type="term" value="F:DNA binding"/>
    <property type="evidence" value="ECO:0007669"/>
    <property type="project" value="UniProtKB-UniRule"/>
</dbReference>
<dbReference type="eggNOG" id="COG1309">
    <property type="taxonomic scope" value="Bacteria"/>
</dbReference>
<evidence type="ECO:0000256" key="3">
    <source>
        <dbReference type="ARBA" id="ARBA00023163"/>
    </source>
</evidence>
<gene>
    <name evidence="6" type="ORF">GARC_1946</name>
</gene>
<keyword evidence="3" id="KW-0804">Transcription</keyword>
<dbReference type="Pfam" id="PF00440">
    <property type="entry name" value="TetR_N"/>
    <property type="match status" value="1"/>
</dbReference>
<dbReference type="InterPro" id="IPR001647">
    <property type="entry name" value="HTH_TetR"/>
</dbReference>
<evidence type="ECO:0000313" key="6">
    <source>
        <dbReference type="EMBL" id="GAC18913.1"/>
    </source>
</evidence>
<evidence type="ECO:0000313" key="7">
    <source>
        <dbReference type="Proteomes" id="UP000006327"/>
    </source>
</evidence>
<organism evidence="6 7">
    <name type="scientific">Paraglaciecola arctica BSs20135</name>
    <dbReference type="NCBI Taxonomy" id="493475"/>
    <lineage>
        <taxon>Bacteria</taxon>
        <taxon>Pseudomonadati</taxon>
        <taxon>Pseudomonadota</taxon>
        <taxon>Gammaproteobacteria</taxon>
        <taxon>Alteromonadales</taxon>
        <taxon>Alteromonadaceae</taxon>
        <taxon>Paraglaciecola</taxon>
    </lineage>
</organism>
<dbReference type="Gene3D" id="1.10.357.10">
    <property type="entry name" value="Tetracycline Repressor, domain 2"/>
    <property type="match status" value="1"/>
</dbReference>
<sequence length="188" mass="20895">MNPTKLALINLAEEILQTKSFANVSFQALAKGVGIKKGSVYYHFESKEELGEAIIDRAIALLKQNLKNIEHQPNAKQLHVYTNWFAKHIGAAQKLCPGASFAASWDAVPEKTQIKVQQLYRLHQESLSKIIQRGRETKEFALTDKTPEELSTLVFALLQGGLLASRVSQDTEEFDTCKSLALSLVKLG</sequence>
<dbReference type="Pfam" id="PF16925">
    <property type="entry name" value="TetR_C_13"/>
    <property type="match status" value="1"/>
</dbReference>
<dbReference type="InterPro" id="IPR009057">
    <property type="entry name" value="Homeodomain-like_sf"/>
</dbReference>
<dbReference type="EMBL" id="BAEO01000027">
    <property type="protein sequence ID" value="GAC18913.1"/>
    <property type="molecule type" value="Genomic_DNA"/>
</dbReference>
<dbReference type="InterPro" id="IPR036271">
    <property type="entry name" value="Tet_transcr_reg_TetR-rel_C_sf"/>
</dbReference>
<evidence type="ECO:0000256" key="1">
    <source>
        <dbReference type="ARBA" id="ARBA00023015"/>
    </source>
</evidence>
<dbReference type="Proteomes" id="UP000006327">
    <property type="component" value="Unassembled WGS sequence"/>
</dbReference>
<dbReference type="PANTHER" id="PTHR47506">
    <property type="entry name" value="TRANSCRIPTIONAL REGULATORY PROTEIN"/>
    <property type="match status" value="1"/>
</dbReference>
<evidence type="ECO:0000256" key="2">
    <source>
        <dbReference type="ARBA" id="ARBA00023125"/>
    </source>
</evidence>
<dbReference type="PANTHER" id="PTHR47506:SF1">
    <property type="entry name" value="HTH-TYPE TRANSCRIPTIONAL REGULATOR YJDC"/>
    <property type="match status" value="1"/>
</dbReference>
<keyword evidence="2 4" id="KW-0238">DNA-binding</keyword>
<evidence type="ECO:0000256" key="4">
    <source>
        <dbReference type="PROSITE-ProRule" id="PRU00335"/>
    </source>
</evidence>
<keyword evidence="7" id="KW-1185">Reference proteome</keyword>
<dbReference type="AlphaFoldDB" id="K6YQL6"/>
<dbReference type="PROSITE" id="PS50977">
    <property type="entry name" value="HTH_TETR_2"/>
    <property type="match status" value="1"/>
</dbReference>
<reference evidence="6 7" key="1">
    <citation type="journal article" date="2017" name="Antonie Van Leeuwenhoek">
        <title>Rhizobium rhizosphaerae sp. nov., a novel species isolated from rice rhizosphere.</title>
        <authorList>
            <person name="Zhao J.J."/>
            <person name="Zhang J."/>
            <person name="Zhang R.J."/>
            <person name="Zhang C.W."/>
            <person name="Yin H.Q."/>
            <person name="Zhang X.X."/>
        </authorList>
    </citation>
    <scope>NUCLEOTIDE SEQUENCE [LARGE SCALE GENOMIC DNA]</scope>
    <source>
        <strain evidence="6 7">BSs20135</strain>
    </source>
</reference>
<name>K6YQL6_9ALTE</name>
<feature type="DNA-binding region" description="H-T-H motif" evidence="4">
    <location>
        <begin position="25"/>
        <end position="44"/>
    </location>
</feature>
<proteinExistence type="predicted"/>
<protein>
    <recommendedName>
        <fullName evidence="5">HTH tetR-type domain-containing protein</fullName>
    </recommendedName>
</protein>
<keyword evidence="1" id="KW-0805">Transcription regulation</keyword>
<evidence type="ECO:0000259" key="5">
    <source>
        <dbReference type="PROSITE" id="PS50977"/>
    </source>
</evidence>